<name>E0VCK0_PEDHC</name>
<dbReference type="Gene3D" id="1.20.1440.160">
    <property type="entry name" value="Tumor necrosis factor alpha-induced protein 8-like"/>
    <property type="match status" value="1"/>
</dbReference>
<reference evidence="1" key="2">
    <citation type="submission" date="2007-04" db="EMBL/GenBank/DDBJ databases">
        <title>The genome of the human body louse.</title>
        <authorList>
            <consortium name="The Human Body Louse Genome Consortium"/>
            <person name="Kirkness E."/>
            <person name="Walenz B."/>
            <person name="Hass B."/>
            <person name="Bruggner R."/>
            <person name="Strausberg R."/>
        </authorList>
    </citation>
    <scope>NUCLEOTIDE SEQUENCE</scope>
    <source>
        <strain evidence="1">USDA</strain>
    </source>
</reference>
<dbReference type="AlphaFoldDB" id="E0VCK0"/>
<protein>
    <recommendedName>
        <fullName evidence="4">Tumor necrosis factor alpha-induced protein 8-like protein</fullName>
    </recommendedName>
</protein>
<dbReference type="CTD" id="8231667"/>
<dbReference type="GeneID" id="8231667"/>
<evidence type="ECO:0008006" key="4">
    <source>
        <dbReference type="Google" id="ProtNLM"/>
    </source>
</evidence>
<proteinExistence type="predicted"/>
<sequence length="182" mass="20937">MEGFKARDIGLRAQKKILSHMASKNVAKVFIDDTSANLLDNVYRLAKSYHIPEIKMSCNIFKSQMNVSSKINNQFTSEEVKHAEKFKNKFHQAAMAVISFYEVDFSYDRTYLLKLIKECLSCLLQLVQNHLTGKSITRINHVFDFFSNPQFLDAIFKKNTEHYEILGKIVGDMNKALDAGEM</sequence>
<dbReference type="FunCoup" id="E0VCK0">
    <property type="interactions" value="203"/>
</dbReference>
<dbReference type="OMA" id="QDRCDQV"/>
<evidence type="ECO:0000313" key="1">
    <source>
        <dbReference type="EMBL" id="EEB11106.1"/>
    </source>
</evidence>
<dbReference type="Pfam" id="PF05527">
    <property type="entry name" value="TNFAIP8"/>
    <property type="match status" value="1"/>
</dbReference>
<dbReference type="HOGENOM" id="CLU_085918_1_0_1"/>
<dbReference type="InParanoid" id="E0VCK0"/>
<organism>
    <name type="scientific">Pediculus humanus subsp. corporis</name>
    <name type="common">Body louse</name>
    <dbReference type="NCBI Taxonomy" id="121224"/>
    <lineage>
        <taxon>Eukaryota</taxon>
        <taxon>Metazoa</taxon>
        <taxon>Ecdysozoa</taxon>
        <taxon>Arthropoda</taxon>
        <taxon>Hexapoda</taxon>
        <taxon>Insecta</taxon>
        <taxon>Pterygota</taxon>
        <taxon>Neoptera</taxon>
        <taxon>Paraneoptera</taxon>
        <taxon>Psocodea</taxon>
        <taxon>Troctomorpha</taxon>
        <taxon>Phthiraptera</taxon>
        <taxon>Anoplura</taxon>
        <taxon>Pediculidae</taxon>
        <taxon>Pediculus</taxon>
    </lineage>
</organism>
<dbReference type="VEuPathDB" id="VectorBase:PHUM088190"/>
<dbReference type="KEGG" id="phu:Phum_PHUM088190"/>
<evidence type="ECO:0000313" key="2">
    <source>
        <dbReference type="EnsemblMetazoa" id="PHUM088190-PA"/>
    </source>
</evidence>
<gene>
    <name evidence="2" type="primary">8231667</name>
    <name evidence="1" type="ORF">Phum_PHUM088190</name>
</gene>
<dbReference type="GO" id="GO:0042981">
    <property type="term" value="P:regulation of apoptotic process"/>
    <property type="evidence" value="ECO:0007669"/>
    <property type="project" value="InterPro"/>
</dbReference>
<dbReference type="eggNOG" id="ENOG502S00N">
    <property type="taxonomic scope" value="Eukaryota"/>
</dbReference>
<dbReference type="EMBL" id="DS235053">
    <property type="protein sequence ID" value="EEB11106.1"/>
    <property type="molecule type" value="Genomic_DNA"/>
</dbReference>
<dbReference type="InterPro" id="IPR008477">
    <property type="entry name" value="TNFAIP8-like"/>
</dbReference>
<dbReference type="PANTHER" id="PTHR12757">
    <property type="entry name" value="TUMOR NECROSIS FACTOR INDUCED PROTEIN"/>
    <property type="match status" value="1"/>
</dbReference>
<dbReference type="Proteomes" id="UP000009046">
    <property type="component" value="Unassembled WGS sequence"/>
</dbReference>
<dbReference type="EnsemblMetazoa" id="PHUM088190-RA">
    <property type="protein sequence ID" value="PHUM088190-PA"/>
    <property type="gene ID" value="PHUM088190"/>
</dbReference>
<dbReference type="OrthoDB" id="10055976at2759"/>
<dbReference type="FunFam" id="1.20.1440.160:FF:000001">
    <property type="entry name" value="Tumor necrosis factor alpha-induced protein 8-like 1"/>
    <property type="match status" value="1"/>
</dbReference>
<dbReference type="EMBL" id="AAZO01001050">
    <property type="status" value="NOT_ANNOTATED_CDS"/>
    <property type="molecule type" value="Genomic_DNA"/>
</dbReference>
<dbReference type="InterPro" id="IPR038355">
    <property type="entry name" value="TNFAIP8_sf"/>
</dbReference>
<reference evidence="1" key="1">
    <citation type="submission" date="2007-04" db="EMBL/GenBank/DDBJ databases">
        <title>Annotation of Pediculus humanus corporis strain USDA.</title>
        <authorList>
            <person name="Kirkness E."/>
            <person name="Hannick L."/>
            <person name="Hass B."/>
            <person name="Bruggner R."/>
            <person name="Lawson D."/>
            <person name="Bidwell S."/>
            <person name="Joardar V."/>
            <person name="Caler E."/>
            <person name="Walenz B."/>
            <person name="Inman J."/>
            <person name="Schobel S."/>
            <person name="Galinsky K."/>
            <person name="Amedeo P."/>
            <person name="Strausberg R."/>
        </authorList>
    </citation>
    <scope>NUCLEOTIDE SEQUENCE</scope>
    <source>
        <strain evidence="1">USDA</strain>
    </source>
</reference>
<accession>E0VCK0</accession>
<dbReference type="RefSeq" id="XP_002423844.1">
    <property type="nucleotide sequence ID" value="XM_002423799.1"/>
</dbReference>
<reference evidence="2" key="3">
    <citation type="submission" date="2021-02" db="UniProtKB">
        <authorList>
            <consortium name="EnsemblMetazoa"/>
        </authorList>
    </citation>
    <scope>IDENTIFICATION</scope>
    <source>
        <strain evidence="2">USDA</strain>
    </source>
</reference>
<keyword evidence="3" id="KW-1185">Reference proteome</keyword>
<evidence type="ECO:0000313" key="3">
    <source>
        <dbReference type="Proteomes" id="UP000009046"/>
    </source>
</evidence>
<dbReference type="PANTHER" id="PTHR12757:SF1">
    <property type="entry name" value="PROTEIN SALIVARY GLANDS MARRED"/>
    <property type="match status" value="1"/>
</dbReference>
<dbReference type="GO" id="GO:0005737">
    <property type="term" value="C:cytoplasm"/>
    <property type="evidence" value="ECO:0007669"/>
    <property type="project" value="TreeGrafter"/>
</dbReference>
<dbReference type="STRING" id="121224.E0VCK0"/>